<dbReference type="Proteomes" id="UP000503313">
    <property type="component" value="Chromosome"/>
</dbReference>
<sequence>MNLNEFIDFALTSNTTTEIFELKIKEEACKSIKKHTKLDICTYKFIIQEEYIRHVKNKHEEDLYYLSKIPEILNSFSSIEKSLTRNTQTGQTDVSLVFRKKFDDGVVRMVALRVIKSKILSFKTLFRQ</sequence>
<dbReference type="KEGG" id="adz:ADFLV_1347"/>
<keyword evidence="3" id="KW-1185">Reference proteome</keyword>
<evidence type="ECO:0000259" key="1">
    <source>
        <dbReference type="Pfam" id="PF18812"/>
    </source>
</evidence>
<protein>
    <recommendedName>
        <fullName evidence="1">Phage-Barnase-EndoU-ColicinE5/D-RelE like nuclease 3 domain-containing protein</fullName>
    </recommendedName>
</protein>
<reference evidence="2 3" key="1">
    <citation type="submission" date="2020-05" db="EMBL/GenBank/DDBJ databases">
        <title>Complete genome sequencing of Campylobacter and Arcobacter type strains.</title>
        <authorList>
            <person name="Miller W.G."/>
            <person name="Yee E."/>
        </authorList>
    </citation>
    <scope>NUCLEOTIDE SEQUENCE [LARGE SCALE GENOMIC DNA]</scope>
    <source>
        <strain evidence="2 3">LMG 25694</strain>
    </source>
</reference>
<dbReference type="InterPro" id="IPR041301">
    <property type="entry name" value="PBECR3"/>
</dbReference>
<organism evidence="2 3">
    <name type="scientific">Arcobacter defluvii</name>
    <dbReference type="NCBI Taxonomy" id="873191"/>
    <lineage>
        <taxon>Bacteria</taxon>
        <taxon>Pseudomonadati</taxon>
        <taxon>Campylobacterota</taxon>
        <taxon>Epsilonproteobacteria</taxon>
        <taxon>Campylobacterales</taxon>
        <taxon>Arcobacteraceae</taxon>
        <taxon>Arcobacter</taxon>
    </lineage>
</organism>
<evidence type="ECO:0000313" key="3">
    <source>
        <dbReference type="Proteomes" id="UP000503313"/>
    </source>
</evidence>
<proteinExistence type="predicted"/>
<dbReference type="RefSeq" id="WP_129012212.1">
    <property type="nucleotide sequence ID" value="NZ_CP053835.1"/>
</dbReference>
<feature type="domain" description="Phage-Barnase-EndoU-ColicinE5/D-RelE like nuclease 3" evidence="1">
    <location>
        <begin position="30"/>
        <end position="126"/>
    </location>
</feature>
<dbReference type="AlphaFoldDB" id="A0AAE7E7H8"/>
<gene>
    <name evidence="2" type="ORF">ADFLV_1347</name>
</gene>
<accession>A0AAE7E7H8</accession>
<dbReference type="EMBL" id="CP053835">
    <property type="protein sequence ID" value="QKF77378.1"/>
    <property type="molecule type" value="Genomic_DNA"/>
</dbReference>
<evidence type="ECO:0000313" key="2">
    <source>
        <dbReference type="EMBL" id="QKF77378.1"/>
    </source>
</evidence>
<name>A0AAE7E7H8_9BACT</name>
<dbReference type="Pfam" id="PF18812">
    <property type="entry name" value="PBECR3"/>
    <property type="match status" value="1"/>
</dbReference>